<evidence type="ECO:0000259" key="2">
    <source>
        <dbReference type="Pfam" id="PF04892"/>
    </source>
</evidence>
<keyword evidence="1" id="KW-0812">Transmembrane</keyword>
<keyword evidence="1" id="KW-1133">Transmembrane helix</keyword>
<accession>A0A1I0D9I3</accession>
<feature type="transmembrane region" description="Helical" evidence="1">
    <location>
        <begin position="120"/>
        <end position="144"/>
    </location>
</feature>
<organism evidence="3 4">
    <name type="scientific">[Clostridium] polysaccharolyticum</name>
    <dbReference type="NCBI Taxonomy" id="29364"/>
    <lineage>
        <taxon>Bacteria</taxon>
        <taxon>Bacillati</taxon>
        <taxon>Bacillota</taxon>
        <taxon>Clostridia</taxon>
        <taxon>Lachnospirales</taxon>
        <taxon>Lachnospiraceae</taxon>
    </lineage>
</organism>
<dbReference type="EMBL" id="FOHN01000013">
    <property type="protein sequence ID" value="SET28182.1"/>
    <property type="molecule type" value="Genomic_DNA"/>
</dbReference>
<proteinExistence type="predicted"/>
<dbReference type="AlphaFoldDB" id="A0A1I0D9I3"/>
<keyword evidence="1" id="KW-0472">Membrane</keyword>
<dbReference type="PANTHER" id="PTHR36834">
    <property type="entry name" value="MEMBRANE PROTEIN-RELATED"/>
    <property type="match status" value="1"/>
</dbReference>
<feature type="transmembrane region" description="Helical" evidence="1">
    <location>
        <begin position="6"/>
        <end position="27"/>
    </location>
</feature>
<keyword evidence="4" id="KW-1185">Reference proteome</keyword>
<dbReference type="STRING" id="29364.SAMN04487772_11339"/>
<gene>
    <name evidence="3" type="ORF">SAMN04487772_11339</name>
</gene>
<dbReference type="InterPro" id="IPR053150">
    <property type="entry name" value="Teicoplanin_resist-assoc"/>
</dbReference>
<dbReference type="RefSeq" id="WP_092478023.1">
    <property type="nucleotide sequence ID" value="NZ_FOHN01000013.1"/>
</dbReference>
<feature type="domain" description="VanZ-like" evidence="2">
    <location>
        <begin position="44"/>
        <end position="173"/>
    </location>
</feature>
<dbReference type="Pfam" id="PF04892">
    <property type="entry name" value="VanZ"/>
    <property type="match status" value="1"/>
</dbReference>
<dbReference type="InterPro" id="IPR006976">
    <property type="entry name" value="VanZ-like"/>
</dbReference>
<sequence>MITIQLFPQTFLFMFLVIFIITALFYIMHKQHKITLWFLGILEIYILFIFSTGILPIRMPTSDRIVEYNLSDSIQLIPFQSISHLIKNNTLFNRQIIGNLILLFPLPIFLGFLNKNRKYISLFLLSFLSSIMLETLQLFINLITKYPSRIIDIDDIILNTTGIIAGLVVFIIIKKIPVLYKWISTNIVYKTNFHI</sequence>
<evidence type="ECO:0000313" key="4">
    <source>
        <dbReference type="Proteomes" id="UP000199800"/>
    </source>
</evidence>
<feature type="transmembrane region" description="Helical" evidence="1">
    <location>
        <begin position="96"/>
        <end position="113"/>
    </location>
</feature>
<feature type="transmembrane region" description="Helical" evidence="1">
    <location>
        <begin position="156"/>
        <end position="173"/>
    </location>
</feature>
<evidence type="ECO:0000256" key="1">
    <source>
        <dbReference type="SAM" id="Phobius"/>
    </source>
</evidence>
<feature type="transmembrane region" description="Helical" evidence="1">
    <location>
        <begin position="34"/>
        <end position="57"/>
    </location>
</feature>
<dbReference type="PANTHER" id="PTHR36834:SF1">
    <property type="entry name" value="INTEGRAL MEMBRANE PROTEIN"/>
    <property type="match status" value="1"/>
</dbReference>
<evidence type="ECO:0000313" key="3">
    <source>
        <dbReference type="EMBL" id="SET28182.1"/>
    </source>
</evidence>
<dbReference type="Proteomes" id="UP000199800">
    <property type="component" value="Unassembled WGS sequence"/>
</dbReference>
<protein>
    <submittedName>
        <fullName evidence="3">VanZ like family protein</fullName>
    </submittedName>
</protein>
<reference evidence="3 4" key="1">
    <citation type="submission" date="2016-10" db="EMBL/GenBank/DDBJ databases">
        <authorList>
            <person name="de Groot N.N."/>
        </authorList>
    </citation>
    <scope>NUCLEOTIDE SEQUENCE [LARGE SCALE GENOMIC DNA]</scope>
    <source>
        <strain evidence="3 4">DSM 1801</strain>
    </source>
</reference>
<name>A0A1I0D9I3_9FIRM</name>